<evidence type="ECO:0000313" key="1">
    <source>
        <dbReference type="EnsemblMetazoa" id="AQUA014655-PA"/>
    </source>
</evidence>
<sequence length="56" mass="6323">MPPNPPPGQCRQQYKGSLFSKLSYAPGRTCAFSHVLLTNFTNRWQCCFVQIVTSLC</sequence>
<keyword evidence="2" id="KW-1185">Reference proteome</keyword>
<organism evidence="1 2">
    <name type="scientific">Anopheles quadriannulatus</name>
    <name type="common">Mosquito</name>
    <dbReference type="NCBI Taxonomy" id="34691"/>
    <lineage>
        <taxon>Eukaryota</taxon>
        <taxon>Metazoa</taxon>
        <taxon>Ecdysozoa</taxon>
        <taxon>Arthropoda</taxon>
        <taxon>Hexapoda</taxon>
        <taxon>Insecta</taxon>
        <taxon>Pterygota</taxon>
        <taxon>Neoptera</taxon>
        <taxon>Endopterygota</taxon>
        <taxon>Diptera</taxon>
        <taxon>Nematocera</taxon>
        <taxon>Culicoidea</taxon>
        <taxon>Culicidae</taxon>
        <taxon>Anophelinae</taxon>
        <taxon>Anopheles</taxon>
    </lineage>
</organism>
<accession>A0A182XS39</accession>
<dbReference type="AlphaFoldDB" id="A0A182XS39"/>
<dbReference type="VEuPathDB" id="VectorBase:AQUA014655"/>
<protein>
    <submittedName>
        <fullName evidence="1">Uncharacterized protein</fullName>
    </submittedName>
</protein>
<proteinExistence type="predicted"/>
<evidence type="ECO:0000313" key="2">
    <source>
        <dbReference type="Proteomes" id="UP000076407"/>
    </source>
</evidence>
<name>A0A182XS39_ANOQN</name>
<reference evidence="1" key="1">
    <citation type="submission" date="2020-05" db="UniProtKB">
        <authorList>
            <consortium name="EnsemblMetazoa"/>
        </authorList>
    </citation>
    <scope>IDENTIFICATION</scope>
    <source>
        <strain evidence="1">SANGQUA</strain>
    </source>
</reference>
<dbReference type="Proteomes" id="UP000076407">
    <property type="component" value="Unassembled WGS sequence"/>
</dbReference>
<dbReference type="EnsemblMetazoa" id="AQUA014655-RA">
    <property type="protein sequence ID" value="AQUA014655-PA"/>
    <property type="gene ID" value="AQUA014655"/>
</dbReference>